<comment type="caution">
    <text evidence="1">The sequence shown here is derived from an EMBL/GenBank/DDBJ whole genome shotgun (WGS) entry which is preliminary data.</text>
</comment>
<gene>
    <name evidence="1" type="ORF">M529_03730</name>
</gene>
<dbReference type="STRING" id="1346791.M529_03730"/>
<reference evidence="1 2" key="1">
    <citation type="journal article" date="2013" name="Genome Announc.">
        <title>Draft Genome Sequence of Sphingobium ummariense Strain RL-3, a Hexachlorocyclohexane-Degrading Bacterium.</title>
        <authorList>
            <person name="Kohli P."/>
            <person name="Dua A."/>
            <person name="Sangwan N."/>
            <person name="Oldach P."/>
            <person name="Khurana J.P."/>
            <person name="Lal R."/>
        </authorList>
    </citation>
    <scope>NUCLEOTIDE SEQUENCE [LARGE SCALE GENOMIC DNA]</scope>
    <source>
        <strain evidence="1 2">RL-3</strain>
    </source>
</reference>
<keyword evidence="2" id="KW-1185">Reference proteome</keyword>
<sequence>MSIMRQQDGAGPADDLASIAIAADPALVRAMGGALAMFTALLARKGIATFEETANLLGIYAVTTAETSPEEGLILGCWGGMLRDFAQAQSGGASTGAN</sequence>
<name>T0J9K0_9SPHN</name>
<dbReference type="PATRIC" id="fig|1346791.3.peg.723"/>
<dbReference type="Proteomes" id="UP000015523">
    <property type="component" value="Unassembled WGS sequence"/>
</dbReference>
<dbReference type="EMBL" id="AUWY01000034">
    <property type="protein sequence ID" value="EQB33527.1"/>
    <property type="molecule type" value="Genomic_DNA"/>
</dbReference>
<dbReference type="AlphaFoldDB" id="T0J9K0"/>
<proteinExistence type="predicted"/>
<protein>
    <submittedName>
        <fullName evidence="1">Uncharacterized protein</fullName>
    </submittedName>
</protein>
<evidence type="ECO:0000313" key="2">
    <source>
        <dbReference type="Proteomes" id="UP000015523"/>
    </source>
</evidence>
<accession>T0J9K0</accession>
<evidence type="ECO:0000313" key="1">
    <source>
        <dbReference type="EMBL" id="EQB33527.1"/>
    </source>
</evidence>
<organism evidence="1 2">
    <name type="scientific">Sphingobium ummariense RL-3</name>
    <dbReference type="NCBI Taxonomy" id="1346791"/>
    <lineage>
        <taxon>Bacteria</taxon>
        <taxon>Pseudomonadati</taxon>
        <taxon>Pseudomonadota</taxon>
        <taxon>Alphaproteobacteria</taxon>
        <taxon>Sphingomonadales</taxon>
        <taxon>Sphingomonadaceae</taxon>
        <taxon>Sphingobium</taxon>
    </lineage>
</organism>